<accession>A0A844Z3H2</accession>
<reference evidence="1 2" key="1">
    <citation type="submission" date="2019-12" db="EMBL/GenBank/DDBJ databases">
        <title>Genomic-based taxomic classification of the family Erythrobacteraceae.</title>
        <authorList>
            <person name="Xu L."/>
        </authorList>
    </citation>
    <scope>NUCLEOTIDE SEQUENCE [LARGE SCALE GENOMIC DNA]</scope>
    <source>
        <strain evidence="1 2">KCTC 42006</strain>
    </source>
</reference>
<name>A0A844Z3H2_9SPHN</name>
<dbReference type="RefSeq" id="WP_160613614.1">
    <property type="nucleotide sequence ID" value="NZ_JAUFQM010000001.1"/>
</dbReference>
<dbReference type="EMBL" id="WTYZ01000001">
    <property type="protein sequence ID" value="MXO83241.1"/>
    <property type="molecule type" value="Genomic_DNA"/>
</dbReference>
<protein>
    <submittedName>
        <fullName evidence="1">Uncharacterized protein</fullName>
    </submittedName>
</protein>
<dbReference type="Proteomes" id="UP000460290">
    <property type="component" value="Unassembled WGS sequence"/>
</dbReference>
<comment type="caution">
    <text evidence="1">The sequence shown here is derived from an EMBL/GenBank/DDBJ whole genome shotgun (WGS) entry which is preliminary data.</text>
</comment>
<keyword evidence="2" id="KW-1185">Reference proteome</keyword>
<evidence type="ECO:0000313" key="2">
    <source>
        <dbReference type="Proteomes" id="UP000460290"/>
    </source>
</evidence>
<sequence>MMNALPEDNRMRFLYRKPDGKIGNFGYHSSVRDDDNICAYTIGYAKELSQVAVKQAGQ</sequence>
<proteinExistence type="predicted"/>
<evidence type="ECO:0000313" key="1">
    <source>
        <dbReference type="EMBL" id="MXO83241.1"/>
    </source>
</evidence>
<gene>
    <name evidence="1" type="ORF">GRI35_07660</name>
</gene>
<dbReference type="AlphaFoldDB" id="A0A844Z3H2"/>
<organism evidence="1 2">
    <name type="scientific">Pontixanthobacter aestiaquae</name>
    <dbReference type="NCBI Taxonomy" id="1509367"/>
    <lineage>
        <taxon>Bacteria</taxon>
        <taxon>Pseudomonadati</taxon>
        <taxon>Pseudomonadota</taxon>
        <taxon>Alphaproteobacteria</taxon>
        <taxon>Sphingomonadales</taxon>
        <taxon>Erythrobacteraceae</taxon>
        <taxon>Pontixanthobacter</taxon>
    </lineage>
</organism>